<organism evidence="8 9">
    <name type="scientific">Coccomyxa viridis</name>
    <dbReference type="NCBI Taxonomy" id="1274662"/>
    <lineage>
        <taxon>Eukaryota</taxon>
        <taxon>Viridiplantae</taxon>
        <taxon>Chlorophyta</taxon>
        <taxon>core chlorophytes</taxon>
        <taxon>Trebouxiophyceae</taxon>
        <taxon>Trebouxiophyceae incertae sedis</taxon>
        <taxon>Coccomyxaceae</taxon>
        <taxon>Coccomyxa</taxon>
    </lineage>
</organism>
<dbReference type="SUPFAM" id="SSF57903">
    <property type="entry name" value="FYVE/PHD zinc finger"/>
    <property type="match status" value="2"/>
</dbReference>
<dbReference type="Pfam" id="PF13831">
    <property type="entry name" value="PHD_2"/>
    <property type="match status" value="1"/>
</dbReference>
<keyword evidence="1" id="KW-0479">Metal-binding</keyword>
<evidence type="ECO:0000256" key="5">
    <source>
        <dbReference type="SAM" id="MobiDB-lite"/>
    </source>
</evidence>
<evidence type="ECO:0000256" key="3">
    <source>
        <dbReference type="ARBA" id="ARBA00022833"/>
    </source>
</evidence>
<dbReference type="Pfam" id="PF13832">
    <property type="entry name" value="zf-HC5HC2H_2"/>
    <property type="match status" value="1"/>
</dbReference>
<gene>
    <name evidence="8" type="primary">g6160</name>
    <name evidence="8" type="ORF">VP750_LOCUS5278</name>
</gene>
<sequence>MAAELCLKEVSAAAPGGWEPPQLTAAQLHWLSRHIRALAELSRQLRAVRDGGCVVSTEQLAELGFEAATEPKQPKARSRSARKPKPAQKPKAGPKKRKRTSVKEEPDEEPEASEDSGTEPEEVEAPDSDSNGEDTEPSEAEPEPGEAKSGADSEAEPPAKRQKTKAKAGRTTGRRAAKAVRKVKQEQSDDDEVEDGLEADEADAKTGAASGPAQLVRLKATPYVPREQELCDVCGSGEGWDGNAILLCDGPGCKVALHQHCCGVAEIPEGDWLCDGCAAGVPPQAHMCLLCPVSGGALRRVGHTGPVKLPSGMDASEGAWVHLACAIWTPEVYFDQAAELQGMRLDDLTAERMELLCGLCKQGGGGMVQCSFGKCARAFHILCARQHGNVVVLRASDAMLLCFCKMHSGERFAKTRNQMIEEVPEAVSDLPEEAPRTGPNEYEAQRERNIARNKLKLAELQKM</sequence>
<feature type="compositionally biased region" description="Acidic residues" evidence="5">
    <location>
        <begin position="105"/>
        <end position="144"/>
    </location>
</feature>
<protein>
    <submittedName>
        <fullName evidence="8">G6160 protein</fullName>
    </submittedName>
</protein>
<evidence type="ECO:0000256" key="2">
    <source>
        <dbReference type="ARBA" id="ARBA00022771"/>
    </source>
</evidence>
<dbReference type="InterPro" id="IPR050701">
    <property type="entry name" value="Histone_Mod_Regulator"/>
</dbReference>
<dbReference type="PROSITE" id="PS01359">
    <property type="entry name" value="ZF_PHD_1"/>
    <property type="match status" value="1"/>
</dbReference>
<feature type="region of interest" description="Disordered" evidence="5">
    <location>
        <begin position="64"/>
        <end position="197"/>
    </location>
</feature>
<dbReference type="Proteomes" id="UP001497392">
    <property type="component" value="Unassembled WGS sequence"/>
</dbReference>
<evidence type="ECO:0000259" key="7">
    <source>
        <dbReference type="PROSITE" id="PS51805"/>
    </source>
</evidence>
<feature type="compositionally biased region" description="Acidic residues" evidence="5">
    <location>
        <begin position="188"/>
        <end position="197"/>
    </location>
</feature>
<evidence type="ECO:0000313" key="9">
    <source>
        <dbReference type="Proteomes" id="UP001497392"/>
    </source>
</evidence>
<evidence type="ECO:0000313" key="8">
    <source>
        <dbReference type="EMBL" id="CAL5223619.1"/>
    </source>
</evidence>
<reference evidence="8 9" key="1">
    <citation type="submission" date="2024-06" db="EMBL/GenBank/DDBJ databases">
        <authorList>
            <person name="Kraege A."/>
            <person name="Thomma B."/>
        </authorList>
    </citation>
    <scope>NUCLEOTIDE SEQUENCE [LARGE SCALE GENOMIC DNA]</scope>
</reference>
<name>A0ABP1FX14_9CHLO</name>
<dbReference type="InterPro" id="IPR001965">
    <property type="entry name" value="Znf_PHD"/>
</dbReference>
<dbReference type="InterPro" id="IPR011011">
    <property type="entry name" value="Znf_FYVE_PHD"/>
</dbReference>
<dbReference type="SMART" id="SM00249">
    <property type="entry name" value="PHD"/>
    <property type="match status" value="2"/>
</dbReference>
<dbReference type="Gene3D" id="3.30.40.10">
    <property type="entry name" value="Zinc/RING finger domain, C3HC4 (zinc finger)"/>
    <property type="match status" value="2"/>
</dbReference>
<dbReference type="InterPro" id="IPR013083">
    <property type="entry name" value="Znf_RING/FYVE/PHD"/>
</dbReference>
<dbReference type="CDD" id="cd15492">
    <property type="entry name" value="PHD_BRPF_JADE_like"/>
    <property type="match status" value="1"/>
</dbReference>
<feature type="compositionally biased region" description="Basic residues" evidence="5">
    <location>
        <begin position="160"/>
        <end position="182"/>
    </location>
</feature>
<dbReference type="PANTHER" id="PTHR13793">
    <property type="entry name" value="PHD FINGER PROTEINS"/>
    <property type="match status" value="1"/>
</dbReference>
<accession>A0ABP1FX14</accession>
<comment type="caution">
    <text evidence="8">The sequence shown here is derived from an EMBL/GenBank/DDBJ whole genome shotgun (WGS) entry which is preliminary data.</text>
</comment>
<dbReference type="CDD" id="cd15571">
    <property type="entry name" value="ePHD"/>
    <property type="match status" value="1"/>
</dbReference>
<evidence type="ECO:0000256" key="4">
    <source>
        <dbReference type="PROSITE-ProRule" id="PRU00146"/>
    </source>
</evidence>
<feature type="compositionally biased region" description="Basic residues" evidence="5">
    <location>
        <begin position="74"/>
        <end position="100"/>
    </location>
</feature>
<dbReference type="InterPro" id="IPR019786">
    <property type="entry name" value="Zinc_finger_PHD-type_CS"/>
</dbReference>
<evidence type="ECO:0000259" key="6">
    <source>
        <dbReference type="PROSITE" id="PS50016"/>
    </source>
</evidence>
<dbReference type="InterPro" id="IPR034732">
    <property type="entry name" value="EPHD"/>
</dbReference>
<dbReference type="PANTHER" id="PTHR13793:SF107">
    <property type="entry name" value="BROMODOMAIN-CONTAINING PROTEIN HOMOLOG"/>
    <property type="match status" value="1"/>
</dbReference>
<keyword evidence="3" id="KW-0862">Zinc</keyword>
<dbReference type="InterPro" id="IPR019787">
    <property type="entry name" value="Znf_PHD-finger"/>
</dbReference>
<evidence type="ECO:0000256" key="1">
    <source>
        <dbReference type="ARBA" id="ARBA00022723"/>
    </source>
</evidence>
<feature type="domain" description="PHD-type" evidence="6">
    <location>
        <begin position="228"/>
        <end position="280"/>
    </location>
</feature>
<dbReference type="EMBL" id="CAXHTA020000009">
    <property type="protein sequence ID" value="CAL5223619.1"/>
    <property type="molecule type" value="Genomic_DNA"/>
</dbReference>
<proteinExistence type="predicted"/>
<keyword evidence="2 4" id="KW-0863">Zinc-finger</keyword>
<keyword evidence="9" id="KW-1185">Reference proteome</keyword>
<feature type="domain" description="PHD-type" evidence="7">
    <location>
        <begin position="285"/>
        <end position="408"/>
    </location>
</feature>
<dbReference type="PROSITE" id="PS50016">
    <property type="entry name" value="ZF_PHD_2"/>
    <property type="match status" value="1"/>
</dbReference>
<dbReference type="PROSITE" id="PS51805">
    <property type="entry name" value="EPHD"/>
    <property type="match status" value="1"/>
</dbReference>